<accession>A0AA48HI51</accession>
<dbReference type="EMBL" id="AP027268">
    <property type="protein sequence ID" value="BDW92683.1"/>
    <property type="molecule type" value="Genomic_DNA"/>
</dbReference>
<name>A0AA48HI51_9FLAO</name>
<dbReference type="SUPFAM" id="SSF159888">
    <property type="entry name" value="YdhG-like"/>
    <property type="match status" value="1"/>
</dbReference>
<dbReference type="Proteomes" id="UP001330184">
    <property type="component" value="Chromosome"/>
</dbReference>
<sequence length="152" mass="17635">MTIDAKTPEEYIEKLPEERKQVISRLREVIKNNLPAGFEECISYKMIGYVVPHSMFPGGYHVDPKLPLPFINLASQKNFVALYHSGIYADNSLHDWFVAEYPKHVDTKLDMGKSCIRFKNINKIPYDLVAELCQKMTPQQWIGLYEQNIKKS</sequence>
<evidence type="ECO:0000259" key="1">
    <source>
        <dbReference type="Pfam" id="PF08818"/>
    </source>
</evidence>
<proteinExistence type="predicted"/>
<protein>
    <recommendedName>
        <fullName evidence="1">YdhG-like domain-containing protein</fullName>
    </recommendedName>
</protein>
<gene>
    <name evidence="2" type="ORF">MACH07_15150</name>
</gene>
<evidence type="ECO:0000313" key="2">
    <source>
        <dbReference type="EMBL" id="BDW92683.1"/>
    </source>
</evidence>
<dbReference type="Pfam" id="PF08818">
    <property type="entry name" value="DUF1801"/>
    <property type="match status" value="1"/>
</dbReference>
<organism evidence="2 3">
    <name type="scientific">Flagellimonas marinaquae</name>
    <dbReference type="NCBI Taxonomy" id="254955"/>
    <lineage>
        <taxon>Bacteria</taxon>
        <taxon>Pseudomonadati</taxon>
        <taxon>Bacteroidota</taxon>
        <taxon>Flavobacteriia</taxon>
        <taxon>Flavobacteriales</taxon>
        <taxon>Flavobacteriaceae</taxon>
        <taxon>Flagellimonas</taxon>
    </lineage>
</organism>
<reference evidence="2 3" key="1">
    <citation type="submission" date="2023-01" db="EMBL/GenBank/DDBJ databases">
        <title>Complete genome sequence of Muricauda aquimarina strain IFOP_LL357.</title>
        <authorList>
            <person name="Gajardo G."/>
            <person name="Ueki S."/>
            <person name="Maruyama F."/>
        </authorList>
    </citation>
    <scope>NUCLEOTIDE SEQUENCE [LARGE SCALE GENOMIC DNA]</scope>
    <source>
        <strain evidence="2 3">IFOP_LL357</strain>
    </source>
</reference>
<dbReference type="InterPro" id="IPR014922">
    <property type="entry name" value="YdhG-like"/>
</dbReference>
<feature type="domain" description="YdhG-like" evidence="1">
    <location>
        <begin position="19"/>
        <end position="135"/>
    </location>
</feature>
<evidence type="ECO:0000313" key="3">
    <source>
        <dbReference type="Proteomes" id="UP001330184"/>
    </source>
</evidence>
<dbReference type="Gene3D" id="3.90.1150.200">
    <property type="match status" value="1"/>
</dbReference>
<keyword evidence="3" id="KW-1185">Reference proteome</keyword>
<dbReference type="AlphaFoldDB" id="A0AA48HI51"/>
<dbReference type="RefSeq" id="WP_338197956.1">
    <property type="nucleotide sequence ID" value="NZ_AP027268.1"/>
</dbReference>